<evidence type="ECO:0000313" key="2">
    <source>
        <dbReference type="EMBL" id="ALC41469.1"/>
    </source>
</evidence>
<accession>A0A0M3QUY4</accession>
<dbReference type="OrthoDB" id="7830973at2759"/>
<dbReference type="OMA" id="GDYYICY"/>
<protein>
    <submittedName>
        <fullName evidence="2">Maker73</fullName>
    </submittedName>
</protein>
<keyword evidence="3" id="KW-1185">Reference proteome</keyword>
<dbReference type="Proteomes" id="UP000494163">
    <property type="component" value="Chromosome 2R"/>
</dbReference>
<feature type="chain" id="PRO_5005787957" evidence="1">
    <location>
        <begin position="22"/>
        <end position="93"/>
    </location>
</feature>
<dbReference type="STRING" id="30019.A0A0M3QUY4"/>
<dbReference type="AlphaFoldDB" id="A0A0M3QUY4"/>
<gene>
    <name evidence="2" type="ORF">Dbus_chr2Rg1048</name>
</gene>
<evidence type="ECO:0000256" key="1">
    <source>
        <dbReference type="SAM" id="SignalP"/>
    </source>
</evidence>
<keyword evidence="1" id="KW-0732">Signal</keyword>
<proteinExistence type="predicted"/>
<organism evidence="2 3">
    <name type="scientific">Drosophila busckii</name>
    <name type="common">Fruit fly</name>
    <dbReference type="NCBI Taxonomy" id="30019"/>
    <lineage>
        <taxon>Eukaryota</taxon>
        <taxon>Metazoa</taxon>
        <taxon>Ecdysozoa</taxon>
        <taxon>Arthropoda</taxon>
        <taxon>Hexapoda</taxon>
        <taxon>Insecta</taxon>
        <taxon>Pterygota</taxon>
        <taxon>Neoptera</taxon>
        <taxon>Endopterygota</taxon>
        <taxon>Diptera</taxon>
        <taxon>Brachycera</taxon>
        <taxon>Muscomorpha</taxon>
        <taxon>Ephydroidea</taxon>
        <taxon>Drosophilidae</taxon>
        <taxon>Drosophila</taxon>
    </lineage>
</organism>
<evidence type="ECO:0000313" key="3">
    <source>
        <dbReference type="Proteomes" id="UP000494163"/>
    </source>
</evidence>
<feature type="signal peptide" evidence="1">
    <location>
        <begin position="1"/>
        <end position="21"/>
    </location>
</feature>
<sequence>MQHSYTIIFGLVLLALCLCQGAPVEQRIVKSDVDISGEPVRPKRASADKDSYICYPSSVVYSYHKAVGSRRNFDMKPSVYPTRRRYIYHADDY</sequence>
<name>A0A0M3QUY4_DROBS</name>
<reference evidence="2 3" key="1">
    <citation type="submission" date="2015-08" db="EMBL/GenBank/DDBJ databases">
        <title>Ancestral chromatin configuration constrains chromatin evolution on differentiating sex chromosomes in Drosophila.</title>
        <authorList>
            <person name="Zhou Q."/>
            <person name="Bachtrog D."/>
        </authorList>
    </citation>
    <scope>NUCLEOTIDE SEQUENCE [LARGE SCALE GENOMIC DNA]</scope>
    <source>
        <tissue evidence="2">Whole larvae</tissue>
    </source>
</reference>
<dbReference type="EMBL" id="CP012524">
    <property type="protein sequence ID" value="ALC41469.1"/>
    <property type="molecule type" value="Genomic_DNA"/>
</dbReference>